<dbReference type="PROSITE" id="PS01007">
    <property type="entry name" value="TRANSPOSASE_MUTATOR"/>
    <property type="match status" value="1"/>
</dbReference>
<keyword evidence="5 6" id="KW-0233">DNA recombination</keyword>
<dbReference type="Proteomes" id="UP000290243">
    <property type="component" value="Chromosome"/>
</dbReference>
<evidence type="ECO:0000256" key="3">
    <source>
        <dbReference type="ARBA" id="ARBA00022578"/>
    </source>
</evidence>
<protein>
    <recommendedName>
        <fullName evidence="6">Mutator family transposase</fullName>
    </recommendedName>
</protein>
<gene>
    <name evidence="7" type="ORF">NCTC10168_00144</name>
</gene>
<comment type="similarity">
    <text evidence="2 6">Belongs to the transposase mutator family.</text>
</comment>
<dbReference type="AlphaFoldDB" id="A0A449B3W4"/>
<keyword evidence="4 6" id="KW-0238">DNA-binding</keyword>
<dbReference type="KEGG" id="mmau:NCTC10168_00144"/>
<dbReference type="GO" id="GO:0004803">
    <property type="term" value="F:transposase activity"/>
    <property type="evidence" value="ECO:0007669"/>
    <property type="project" value="UniProtKB-UniRule"/>
</dbReference>
<evidence type="ECO:0000313" key="8">
    <source>
        <dbReference type="Proteomes" id="UP000290243"/>
    </source>
</evidence>
<organism evidence="7 8">
    <name type="scientific">Mycoplasmopsis maculosa</name>
    <dbReference type="NCBI Taxonomy" id="114885"/>
    <lineage>
        <taxon>Bacteria</taxon>
        <taxon>Bacillati</taxon>
        <taxon>Mycoplasmatota</taxon>
        <taxon>Mycoplasmoidales</taxon>
        <taxon>Metamycoplasmataceae</taxon>
        <taxon>Mycoplasmopsis</taxon>
    </lineage>
</organism>
<evidence type="ECO:0000256" key="1">
    <source>
        <dbReference type="ARBA" id="ARBA00002190"/>
    </source>
</evidence>
<sequence length="159" mass="18469">MYGVDVDASFVSRVTDKIMLQIVEWQNRPLDKTYAMVFIDGIRFKVKQENKLVEKSVYIVMGYSLDGYKDVLGFWIGESESAKYWIQVLNDLKLKGIQKIYLMASDNLIGISKAIKAVFPKTQIQKCIVHQIRISTKQVNYKDLKEFTQDMKIFINLIT</sequence>
<comment type="function">
    <text evidence="1 6">Required for the transposition of the insertion element.</text>
</comment>
<evidence type="ECO:0000256" key="6">
    <source>
        <dbReference type="RuleBase" id="RU365089"/>
    </source>
</evidence>
<evidence type="ECO:0000256" key="4">
    <source>
        <dbReference type="ARBA" id="ARBA00023125"/>
    </source>
</evidence>
<evidence type="ECO:0000256" key="2">
    <source>
        <dbReference type="ARBA" id="ARBA00010961"/>
    </source>
</evidence>
<proteinExistence type="inferred from homology"/>
<keyword evidence="3 6" id="KW-0815">Transposition</keyword>
<dbReference type="InterPro" id="IPR001207">
    <property type="entry name" value="Transposase_mutator"/>
</dbReference>
<dbReference type="GO" id="GO:0003677">
    <property type="term" value="F:DNA binding"/>
    <property type="evidence" value="ECO:0007669"/>
    <property type="project" value="UniProtKB-UniRule"/>
</dbReference>
<keyword evidence="8" id="KW-1185">Reference proteome</keyword>
<dbReference type="PANTHER" id="PTHR33217">
    <property type="entry name" value="TRANSPOSASE FOR INSERTION SEQUENCE ELEMENT IS1081"/>
    <property type="match status" value="1"/>
</dbReference>
<reference evidence="7 8" key="1">
    <citation type="submission" date="2019-01" db="EMBL/GenBank/DDBJ databases">
        <authorList>
            <consortium name="Pathogen Informatics"/>
        </authorList>
    </citation>
    <scope>NUCLEOTIDE SEQUENCE [LARGE SCALE GENOMIC DNA]</scope>
    <source>
        <strain evidence="7 8">NCTC10168</strain>
    </source>
</reference>
<dbReference type="GO" id="GO:0006313">
    <property type="term" value="P:DNA transposition"/>
    <property type="evidence" value="ECO:0007669"/>
    <property type="project" value="UniProtKB-UniRule"/>
</dbReference>
<keyword evidence="6" id="KW-0814">Transposable element</keyword>
<evidence type="ECO:0000313" key="7">
    <source>
        <dbReference type="EMBL" id="VEU75228.1"/>
    </source>
</evidence>
<dbReference type="EMBL" id="LR215037">
    <property type="protein sequence ID" value="VEU75228.1"/>
    <property type="molecule type" value="Genomic_DNA"/>
</dbReference>
<name>A0A449B3W4_9BACT</name>
<dbReference type="Pfam" id="PF00872">
    <property type="entry name" value="Transposase_mut"/>
    <property type="match status" value="1"/>
</dbReference>
<accession>A0A449B3W4</accession>
<dbReference type="PANTHER" id="PTHR33217:SF8">
    <property type="entry name" value="MUTATOR FAMILY TRANSPOSASE"/>
    <property type="match status" value="1"/>
</dbReference>
<evidence type="ECO:0000256" key="5">
    <source>
        <dbReference type="ARBA" id="ARBA00023172"/>
    </source>
</evidence>